<comment type="caution">
    <text evidence="2">The sequence shown here is derived from an EMBL/GenBank/DDBJ whole genome shotgun (WGS) entry which is preliminary data.</text>
</comment>
<dbReference type="Proteomes" id="UP001163046">
    <property type="component" value="Unassembled WGS sequence"/>
</dbReference>
<dbReference type="EMBL" id="MU825419">
    <property type="protein sequence ID" value="KAJ7390180.1"/>
    <property type="molecule type" value="Genomic_DNA"/>
</dbReference>
<protein>
    <submittedName>
        <fullName evidence="2">Uncharacterized protein</fullName>
    </submittedName>
</protein>
<keyword evidence="1" id="KW-0812">Transmembrane</keyword>
<evidence type="ECO:0000313" key="2">
    <source>
        <dbReference type="EMBL" id="KAJ7390180.1"/>
    </source>
</evidence>
<reference evidence="2" key="1">
    <citation type="submission" date="2023-01" db="EMBL/GenBank/DDBJ databases">
        <title>Genome assembly of the deep-sea coral Lophelia pertusa.</title>
        <authorList>
            <person name="Herrera S."/>
            <person name="Cordes E."/>
        </authorList>
    </citation>
    <scope>NUCLEOTIDE SEQUENCE</scope>
    <source>
        <strain evidence="2">USNM1676648</strain>
        <tissue evidence="2">Polyp</tissue>
    </source>
</reference>
<organism evidence="2 3">
    <name type="scientific">Desmophyllum pertusum</name>
    <dbReference type="NCBI Taxonomy" id="174260"/>
    <lineage>
        <taxon>Eukaryota</taxon>
        <taxon>Metazoa</taxon>
        <taxon>Cnidaria</taxon>
        <taxon>Anthozoa</taxon>
        <taxon>Hexacorallia</taxon>
        <taxon>Scleractinia</taxon>
        <taxon>Caryophylliina</taxon>
        <taxon>Caryophylliidae</taxon>
        <taxon>Desmophyllum</taxon>
    </lineage>
</organism>
<proteinExistence type="predicted"/>
<keyword evidence="3" id="KW-1185">Reference proteome</keyword>
<evidence type="ECO:0000313" key="3">
    <source>
        <dbReference type="Proteomes" id="UP001163046"/>
    </source>
</evidence>
<name>A0A9X0D7Z5_9CNID</name>
<evidence type="ECO:0000256" key="1">
    <source>
        <dbReference type="SAM" id="Phobius"/>
    </source>
</evidence>
<dbReference type="AlphaFoldDB" id="A0A9X0D7Z5"/>
<gene>
    <name evidence="2" type="ORF">OS493_026687</name>
</gene>
<sequence length="125" mass="14031">MERFLLSTPAAFWDASENTWKLKSNGFFTSWRKTRETTQEKISVAEDYFGSGGIFSITVYSGLSLFVVLIAAGIGWEMYRKTKNNKQTVETATVVLEDVETHPTQGCCLATSLQNSWSANTAWRS</sequence>
<keyword evidence="1" id="KW-0472">Membrane</keyword>
<keyword evidence="1" id="KW-1133">Transmembrane helix</keyword>
<feature type="transmembrane region" description="Helical" evidence="1">
    <location>
        <begin position="54"/>
        <end position="76"/>
    </location>
</feature>
<accession>A0A9X0D7Z5</accession>